<reference evidence="1" key="1">
    <citation type="submission" date="2016-10" db="EMBL/GenBank/DDBJ databases">
        <authorList>
            <person name="Benchimol M."/>
            <person name="Almeida L.G."/>
            <person name="Vasconcelos A.T."/>
            <person name="Perreira-Neves A."/>
            <person name="Rosa I.A."/>
            <person name="Tasca T."/>
            <person name="Bogo M.R."/>
            <person name="de Souza W."/>
        </authorList>
    </citation>
    <scope>NUCLEOTIDE SEQUENCE [LARGE SCALE GENOMIC DNA]</scope>
    <source>
        <strain evidence="1">K</strain>
    </source>
</reference>
<gene>
    <name evidence="1" type="ORF">TRFO_29675</name>
</gene>
<evidence type="ECO:0000313" key="2">
    <source>
        <dbReference type="Proteomes" id="UP000179807"/>
    </source>
</evidence>
<name>A0A1J4JVI6_9EUKA</name>
<comment type="caution">
    <text evidence="1">The sequence shown here is derived from an EMBL/GenBank/DDBJ whole genome shotgun (WGS) entry which is preliminary data.</text>
</comment>
<dbReference type="Proteomes" id="UP000179807">
    <property type="component" value="Unassembled WGS sequence"/>
</dbReference>
<dbReference type="AlphaFoldDB" id="A0A1J4JVI6"/>
<protein>
    <submittedName>
        <fullName evidence="1">Uncharacterized protein</fullName>
    </submittedName>
</protein>
<evidence type="ECO:0000313" key="1">
    <source>
        <dbReference type="EMBL" id="OHT03019.1"/>
    </source>
</evidence>
<dbReference type="RefSeq" id="XP_068356155.1">
    <property type="nucleotide sequence ID" value="XM_068506912.1"/>
</dbReference>
<dbReference type="GeneID" id="94841616"/>
<organism evidence="1 2">
    <name type="scientific">Tritrichomonas foetus</name>
    <dbReference type="NCBI Taxonomy" id="1144522"/>
    <lineage>
        <taxon>Eukaryota</taxon>
        <taxon>Metamonada</taxon>
        <taxon>Parabasalia</taxon>
        <taxon>Tritrichomonadida</taxon>
        <taxon>Tritrichomonadidae</taxon>
        <taxon>Tritrichomonas</taxon>
    </lineage>
</organism>
<dbReference type="EMBL" id="MLAK01000843">
    <property type="protein sequence ID" value="OHT03019.1"/>
    <property type="molecule type" value="Genomic_DNA"/>
</dbReference>
<sequence length="227" mass="27162">MKRKKWCKKDVKKIFGITKTFLIVQMYGLKQRRLEKDRLEWYKCHGQKPPNSICDDNIRRKPNTKADTQTYTKTTILNVYAPKQSDFRGPLSYWEGEGAGIEPDEFYQCIRSLRGTGIVSKEHIPVPKSTGRINDCFTPYENDLMTFDAFESARKELKRRTEHIANEMDRVYKEWTRPPDDKWFCLKDRQFSVEHSRFMELKRRKEAKFNQQQMEQQQKLYRKIGAS</sequence>
<keyword evidence="2" id="KW-1185">Reference proteome</keyword>
<accession>A0A1J4JVI6</accession>
<proteinExistence type="predicted"/>
<dbReference type="VEuPathDB" id="TrichDB:TRFO_29675"/>